<evidence type="ECO:0000256" key="3">
    <source>
        <dbReference type="ARBA" id="ARBA00022553"/>
    </source>
</evidence>
<feature type="transmembrane region" description="Helical" evidence="9">
    <location>
        <begin position="88"/>
        <end position="104"/>
    </location>
</feature>
<evidence type="ECO:0000256" key="2">
    <source>
        <dbReference type="ARBA" id="ARBA00012438"/>
    </source>
</evidence>
<dbReference type="InterPro" id="IPR003594">
    <property type="entry name" value="HATPase_dom"/>
</dbReference>
<evidence type="ECO:0000256" key="6">
    <source>
        <dbReference type="ARBA" id="ARBA00022777"/>
    </source>
</evidence>
<dbReference type="GO" id="GO:0016301">
    <property type="term" value="F:kinase activity"/>
    <property type="evidence" value="ECO:0007669"/>
    <property type="project" value="UniProtKB-KW"/>
</dbReference>
<dbReference type="EC" id="2.7.13.3" evidence="2"/>
<dbReference type="InterPro" id="IPR036890">
    <property type="entry name" value="HATPase_C_sf"/>
</dbReference>
<evidence type="ECO:0000259" key="10">
    <source>
        <dbReference type="SMART" id="SM00387"/>
    </source>
</evidence>
<sequence>MDHPRDADRRHRPRIVAVAVGVALIEAVGTHAAQHSQPGRHSLDQLGYLLLLAGPALLLLRDRFPVAVCWGAAAVCGAYLIVGYPYGPVFLSVVVGFVNAVLAGHRRAAWAALGGLYLSHLVQALVHGGIDGWQEAGLLAWLLLVVLAAEVVRNRVEQREQRRLVRAEREQRVADEQRMGIARELHDVLAHSISLINVQAGVALELLDGDPDQARTALTTIKNTSKEALGEVRQVLGTLRSPGGGGAAAAPLSPAPGLARLGELVEQARAAGLEVALNRSGVVRALPRGVELAGFRIVQEALTNVIRHSSARTAVVAVHYGEAGLSLDVRDPGPLSAAGGPRAGGSGSGLTGMRERVAALGGSVSASPEGGGFHVHAELPFQEAP</sequence>
<keyword evidence="12" id="KW-1185">Reference proteome</keyword>
<keyword evidence="4" id="KW-0808">Transferase</keyword>
<dbReference type="SUPFAM" id="SSF55874">
    <property type="entry name" value="ATPase domain of HSP90 chaperone/DNA topoisomerase II/histidine kinase"/>
    <property type="match status" value="1"/>
</dbReference>
<keyword evidence="5" id="KW-0547">Nucleotide-binding</keyword>
<keyword evidence="8" id="KW-0902">Two-component regulatory system</keyword>
<dbReference type="Gene3D" id="1.20.5.1930">
    <property type="match status" value="1"/>
</dbReference>
<dbReference type="PANTHER" id="PTHR24421:SF10">
    <property type="entry name" value="NITRATE_NITRITE SENSOR PROTEIN NARQ"/>
    <property type="match status" value="1"/>
</dbReference>
<dbReference type="Pfam" id="PF07730">
    <property type="entry name" value="HisKA_3"/>
    <property type="match status" value="1"/>
</dbReference>
<evidence type="ECO:0000313" key="11">
    <source>
        <dbReference type="EMBL" id="MFC1420280.1"/>
    </source>
</evidence>
<protein>
    <recommendedName>
        <fullName evidence="2">histidine kinase</fullName>
        <ecNumber evidence="2">2.7.13.3</ecNumber>
    </recommendedName>
</protein>
<organism evidence="11 12">
    <name type="scientific">Streptacidiphilus cavernicola</name>
    <dbReference type="NCBI Taxonomy" id="3342716"/>
    <lineage>
        <taxon>Bacteria</taxon>
        <taxon>Bacillati</taxon>
        <taxon>Actinomycetota</taxon>
        <taxon>Actinomycetes</taxon>
        <taxon>Kitasatosporales</taxon>
        <taxon>Streptomycetaceae</taxon>
        <taxon>Streptacidiphilus</taxon>
    </lineage>
</organism>
<dbReference type="Pfam" id="PF02518">
    <property type="entry name" value="HATPase_c"/>
    <property type="match status" value="1"/>
</dbReference>
<dbReference type="RefSeq" id="WP_380541217.1">
    <property type="nucleotide sequence ID" value="NZ_JBHFAB010000025.1"/>
</dbReference>
<name>A0ABV6W2P8_9ACTN</name>
<feature type="domain" description="Histidine kinase/HSP90-like ATPase" evidence="10">
    <location>
        <begin position="289"/>
        <end position="383"/>
    </location>
</feature>
<evidence type="ECO:0000256" key="5">
    <source>
        <dbReference type="ARBA" id="ARBA00022741"/>
    </source>
</evidence>
<gene>
    <name evidence="11" type="ORF">ACEZDE_27085</name>
</gene>
<feature type="transmembrane region" description="Helical" evidence="9">
    <location>
        <begin position="111"/>
        <end position="130"/>
    </location>
</feature>
<keyword evidence="6 11" id="KW-0418">Kinase</keyword>
<keyword evidence="7" id="KW-0067">ATP-binding</keyword>
<dbReference type="CDD" id="cd16917">
    <property type="entry name" value="HATPase_UhpB-NarQ-NarX-like"/>
    <property type="match status" value="1"/>
</dbReference>
<accession>A0ABV6W2P8</accession>
<dbReference type="Proteomes" id="UP001592531">
    <property type="component" value="Unassembled WGS sequence"/>
</dbReference>
<comment type="catalytic activity">
    <reaction evidence="1">
        <text>ATP + protein L-histidine = ADP + protein N-phospho-L-histidine.</text>
        <dbReference type="EC" id="2.7.13.3"/>
    </reaction>
</comment>
<evidence type="ECO:0000256" key="7">
    <source>
        <dbReference type="ARBA" id="ARBA00022840"/>
    </source>
</evidence>
<evidence type="ECO:0000256" key="9">
    <source>
        <dbReference type="SAM" id="Phobius"/>
    </source>
</evidence>
<comment type="caution">
    <text evidence="11">The sequence shown here is derived from an EMBL/GenBank/DDBJ whole genome shotgun (WGS) entry which is preliminary data.</text>
</comment>
<evidence type="ECO:0000313" key="12">
    <source>
        <dbReference type="Proteomes" id="UP001592531"/>
    </source>
</evidence>
<keyword evidence="9" id="KW-1133">Transmembrane helix</keyword>
<dbReference type="InterPro" id="IPR011712">
    <property type="entry name" value="Sig_transdc_His_kin_sub3_dim/P"/>
</dbReference>
<keyword evidence="9" id="KW-0812">Transmembrane</keyword>
<reference evidence="11 12" key="1">
    <citation type="submission" date="2024-09" db="EMBL/GenBank/DDBJ databases">
        <authorList>
            <person name="Lee S.D."/>
        </authorList>
    </citation>
    <scope>NUCLEOTIDE SEQUENCE [LARGE SCALE GENOMIC DNA]</scope>
    <source>
        <strain evidence="11 12">N8-3</strain>
    </source>
</reference>
<evidence type="ECO:0000256" key="1">
    <source>
        <dbReference type="ARBA" id="ARBA00000085"/>
    </source>
</evidence>
<dbReference type="Gene3D" id="3.30.565.10">
    <property type="entry name" value="Histidine kinase-like ATPase, C-terminal domain"/>
    <property type="match status" value="1"/>
</dbReference>
<keyword evidence="3" id="KW-0597">Phosphoprotein</keyword>
<dbReference type="InterPro" id="IPR050482">
    <property type="entry name" value="Sensor_HK_TwoCompSys"/>
</dbReference>
<proteinExistence type="predicted"/>
<dbReference type="SMART" id="SM00387">
    <property type="entry name" value="HATPase_c"/>
    <property type="match status" value="1"/>
</dbReference>
<dbReference type="EMBL" id="JBHFAB010000025">
    <property type="protein sequence ID" value="MFC1420280.1"/>
    <property type="molecule type" value="Genomic_DNA"/>
</dbReference>
<feature type="transmembrane region" description="Helical" evidence="9">
    <location>
        <begin position="136"/>
        <end position="153"/>
    </location>
</feature>
<keyword evidence="9" id="KW-0472">Membrane</keyword>
<dbReference type="PANTHER" id="PTHR24421">
    <property type="entry name" value="NITRATE/NITRITE SENSOR PROTEIN NARX-RELATED"/>
    <property type="match status" value="1"/>
</dbReference>
<evidence type="ECO:0000256" key="8">
    <source>
        <dbReference type="ARBA" id="ARBA00023012"/>
    </source>
</evidence>
<evidence type="ECO:0000256" key="4">
    <source>
        <dbReference type="ARBA" id="ARBA00022679"/>
    </source>
</evidence>